<dbReference type="Proteomes" id="UP001305702">
    <property type="component" value="Chromosome"/>
</dbReference>
<dbReference type="CDD" id="cd02440">
    <property type="entry name" value="AdoMet_MTases"/>
    <property type="match status" value="1"/>
</dbReference>
<dbReference type="InterPro" id="IPR007848">
    <property type="entry name" value="Small_mtfrase_dom"/>
</dbReference>
<keyword evidence="9" id="KW-1185">Reference proteome</keyword>
<dbReference type="Gene3D" id="1.10.8.10">
    <property type="entry name" value="DNA helicase RuvA subunit, C-terminal domain"/>
    <property type="match status" value="1"/>
</dbReference>
<dbReference type="EMBL" id="CP130318">
    <property type="protein sequence ID" value="WNQ11535.1"/>
    <property type="molecule type" value="Genomic_DNA"/>
</dbReference>
<comment type="caution">
    <text evidence="5">Lacks conserved residue(s) required for the propagation of feature annotation.</text>
</comment>
<dbReference type="Pfam" id="PF05175">
    <property type="entry name" value="MTS"/>
    <property type="match status" value="1"/>
</dbReference>
<feature type="binding site" evidence="5">
    <location>
        <position position="151"/>
    </location>
    <ligand>
        <name>S-adenosyl-L-methionine</name>
        <dbReference type="ChEBI" id="CHEBI:59789"/>
    </ligand>
</feature>
<evidence type="ECO:0000256" key="1">
    <source>
        <dbReference type="ARBA" id="ARBA00022603"/>
    </source>
</evidence>
<evidence type="ECO:0000313" key="8">
    <source>
        <dbReference type="EMBL" id="WNQ11535.1"/>
    </source>
</evidence>
<dbReference type="NCBIfam" id="TIGR00536">
    <property type="entry name" value="hemK_fam"/>
    <property type="match status" value="1"/>
</dbReference>
<accession>A0AA96LDW0</accession>
<feature type="binding site" evidence="5">
    <location>
        <position position="197"/>
    </location>
    <ligand>
        <name>S-adenosyl-L-methionine</name>
        <dbReference type="ChEBI" id="CHEBI:59789"/>
    </ligand>
</feature>
<gene>
    <name evidence="5 8" type="primary">prmC</name>
    <name evidence="8" type="ORF">MJA45_00190</name>
</gene>
<dbReference type="PROSITE" id="PS00092">
    <property type="entry name" value="N6_MTASE"/>
    <property type="match status" value="1"/>
</dbReference>
<dbReference type="SUPFAM" id="SSF53335">
    <property type="entry name" value="S-adenosyl-L-methionine-dependent methyltransferases"/>
    <property type="match status" value="1"/>
</dbReference>
<sequence>MTYSFGTIREAYAKASSFLAEAGVRDPGANAELLLQHVLGADRTAFLLALGDPFPEDKREAWLLALQRKAAGEPVQYIIGEQEFYGLAFTVTPAVLIPRPETELLVEAVIRYGRQLFPQRAPSAVDIGTGSGAIPVTLAVECPDWTICSSDISEAALKVAAANAGRHGVAERVELLQGDLLEPHLKRGTAIDILVSNPPYIPSREVEELQPEVKSHEPRSALDGGEDGLDLYRRMAAQMQRLPRYPRLVGFEVGQGQAREVGSLLEQQRAWDRVFYVKDLAGIERHVLALREHD</sequence>
<dbReference type="GO" id="GO:0102559">
    <property type="term" value="F:peptide chain release factor N(5)-glutamine methyltransferase activity"/>
    <property type="evidence" value="ECO:0007669"/>
    <property type="project" value="UniProtKB-EC"/>
</dbReference>
<evidence type="ECO:0000259" key="6">
    <source>
        <dbReference type="Pfam" id="PF05175"/>
    </source>
</evidence>
<evidence type="ECO:0000256" key="5">
    <source>
        <dbReference type="HAMAP-Rule" id="MF_02126"/>
    </source>
</evidence>
<dbReference type="KEGG" id="paun:MJA45_00190"/>
<dbReference type="RefSeq" id="WP_315605311.1">
    <property type="nucleotide sequence ID" value="NZ_CP130318.1"/>
</dbReference>
<name>A0AA96LDW0_9BACL</name>
<organism evidence="8 9">
    <name type="scientific">Paenibacillus aurantius</name>
    <dbReference type="NCBI Taxonomy" id="2918900"/>
    <lineage>
        <taxon>Bacteria</taxon>
        <taxon>Bacillati</taxon>
        <taxon>Bacillota</taxon>
        <taxon>Bacilli</taxon>
        <taxon>Bacillales</taxon>
        <taxon>Paenibacillaceae</taxon>
        <taxon>Paenibacillus</taxon>
    </lineage>
</organism>
<comment type="function">
    <text evidence="5">Methylates the class 1 translation termination release factors RF1/PrfA and RF2/PrfB on the glutamine residue of the universally conserved GGQ motif.</text>
</comment>
<dbReference type="InterPro" id="IPR002052">
    <property type="entry name" value="DNA_methylase_N6_adenine_CS"/>
</dbReference>
<evidence type="ECO:0000256" key="4">
    <source>
        <dbReference type="ARBA" id="ARBA00048391"/>
    </source>
</evidence>
<feature type="binding site" evidence="5">
    <location>
        <begin position="197"/>
        <end position="200"/>
    </location>
    <ligand>
        <name>substrate</name>
    </ligand>
</feature>
<feature type="domain" description="Release factor glutamine methyltransferase N-terminal" evidence="7">
    <location>
        <begin position="10"/>
        <end position="80"/>
    </location>
</feature>
<dbReference type="Pfam" id="PF17827">
    <property type="entry name" value="PrmC_N"/>
    <property type="match status" value="1"/>
</dbReference>
<dbReference type="AlphaFoldDB" id="A0AA96LDW0"/>
<dbReference type="NCBIfam" id="TIGR03534">
    <property type="entry name" value="RF_mod_PrmC"/>
    <property type="match status" value="1"/>
</dbReference>
<evidence type="ECO:0000313" key="9">
    <source>
        <dbReference type="Proteomes" id="UP001305702"/>
    </source>
</evidence>
<dbReference type="HAMAP" id="MF_02126">
    <property type="entry name" value="RF_methyltr_PrmC"/>
    <property type="match status" value="1"/>
</dbReference>
<dbReference type="InterPro" id="IPR029063">
    <property type="entry name" value="SAM-dependent_MTases_sf"/>
</dbReference>
<dbReference type="InterPro" id="IPR040758">
    <property type="entry name" value="PrmC_N"/>
</dbReference>
<evidence type="ECO:0000256" key="3">
    <source>
        <dbReference type="ARBA" id="ARBA00022691"/>
    </source>
</evidence>
<dbReference type="PANTHER" id="PTHR18895">
    <property type="entry name" value="HEMK METHYLTRANSFERASE"/>
    <property type="match status" value="1"/>
</dbReference>
<dbReference type="Gene3D" id="3.40.50.150">
    <property type="entry name" value="Vaccinia Virus protein VP39"/>
    <property type="match status" value="1"/>
</dbReference>
<dbReference type="EC" id="2.1.1.297" evidence="5"/>
<comment type="similarity">
    <text evidence="5">Belongs to the protein N5-glutamine methyltransferase family. PrmC subfamily.</text>
</comment>
<dbReference type="InterPro" id="IPR050320">
    <property type="entry name" value="N5-glutamine_MTase"/>
</dbReference>
<dbReference type="GO" id="GO:0003676">
    <property type="term" value="F:nucleic acid binding"/>
    <property type="evidence" value="ECO:0007669"/>
    <property type="project" value="InterPro"/>
</dbReference>
<protein>
    <recommendedName>
        <fullName evidence="5">Release factor glutamine methyltransferase</fullName>
        <shortName evidence="5">RF MTase</shortName>
        <ecNumber evidence="5">2.1.1.297</ecNumber>
    </recommendedName>
    <alternativeName>
        <fullName evidence="5">N5-glutamine methyltransferase PrmC</fullName>
    </alternativeName>
    <alternativeName>
        <fullName evidence="5">Protein-(glutamine-N5) MTase PrmC</fullName>
    </alternativeName>
    <alternativeName>
        <fullName evidence="5">Protein-glutamine N-methyltransferase PrmC</fullName>
    </alternativeName>
</protein>
<evidence type="ECO:0000256" key="2">
    <source>
        <dbReference type="ARBA" id="ARBA00022679"/>
    </source>
</evidence>
<dbReference type="PANTHER" id="PTHR18895:SF74">
    <property type="entry name" value="MTRF1L RELEASE FACTOR GLUTAMINE METHYLTRANSFERASE"/>
    <property type="match status" value="1"/>
</dbReference>
<evidence type="ECO:0000259" key="7">
    <source>
        <dbReference type="Pfam" id="PF17827"/>
    </source>
</evidence>
<keyword evidence="1 5" id="KW-0489">Methyltransferase</keyword>
<dbReference type="GO" id="GO:0032259">
    <property type="term" value="P:methylation"/>
    <property type="evidence" value="ECO:0007669"/>
    <property type="project" value="UniProtKB-KW"/>
</dbReference>
<dbReference type="InterPro" id="IPR004556">
    <property type="entry name" value="HemK-like"/>
</dbReference>
<reference evidence="8 9" key="1">
    <citation type="submission" date="2022-02" db="EMBL/GenBank/DDBJ databases">
        <title>Paenibacillus sp. MBLB1776 Whole Genome Shotgun Sequencing.</title>
        <authorList>
            <person name="Hwang C.Y."/>
            <person name="Cho E.-S."/>
            <person name="Seo M.-J."/>
        </authorList>
    </citation>
    <scope>NUCLEOTIDE SEQUENCE [LARGE SCALE GENOMIC DNA]</scope>
    <source>
        <strain evidence="8 9">MBLB1776</strain>
    </source>
</reference>
<keyword evidence="3 5" id="KW-0949">S-adenosyl-L-methionine</keyword>
<keyword evidence="2 5" id="KW-0808">Transferase</keyword>
<comment type="catalytic activity">
    <reaction evidence="4 5">
        <text>L-glutaminyl-[peptide chain release factor] + S-adenosyl-L-methionine = N(5)-methyl-L-glutaminyl-[peptide chain release factor] + S-adenosyl-L-homocysteine + H(+)</text>
        <dbReference type="Rhea" id="RHEA:42896"/>
        <dbReference type="Rhea" id="RHEA-COMP:10271"/>
        <dbReference type="Rhea" id="RHEA-COMP:10272"/>
        <dbReference type="ChEBI" id="CHEBI:15378"/>
        <dbReference type="ChEBI" id="CHEBI:30011"/>
        <dbReference type="ChEBI" id="CHEBI:57856"/>
        <dbReference type="ChEBI" id="CHEBI:59789"/>
        <dbReference type="ChEBI" id="CHEBI:61891"/>
        <dbReference type="EC" id="2.1.1.297"/>
    </reaction>
</comment>
<dbReference type="InterPro" id="IPR019874">
    <property type="entry name" value="RF_methyltr_PrmC"/>
</dbReference>
<feature type="domain" description="Methyltransferase small" evidence="6">
    <location>
        <begin position="120"/>
        <end position="204"/>
    </location>
</feature>
<proteinExistence type="inferred from homology"/>
<feature type="binding site" evidence="5">
    <location>
        <begin position="128"/>
        <end position="132"/>
    </location>
    <ligand>
        <name>S-adenosyl-L-methionine</name>
        <dbReference type="ChEBI" id="CHEBI:59789"/>
    </ligand>
</feature>